<dbReference type="InterPro" id="IPR050525">
    <property type="entry name" value="ECM_Assembly_Org"/>
</dbReference>
<evidence type="ECO:0000259" key="2">
    <source>
        <dbReference type="PROSITE" id="PS50234"/>
    </source>
</evidence>
<accession>A0A1I8J7Y1</accession>
<sequence>MLTNCGKCFLKALSVSTALLLMHQIELSCSTSPCITQLDLVVAVDTSSSCSQTQFDRLLSEVKALVSKFPIGPTKTRLALIGMSQTAQVLANFDDVTSLSDFNSAVDRLTMSSERAEISKGIKLARESVLNKARAAPTPRLLALVKDGQCAERITGSSDAELASIESEVAAARSMESAVHAVGIGGLWNSKELKAIFGTNYLLFKNTNKAMESVKSLNKKLCPPSTCKNSGRTVKPETCFKKSQHVLTVNVAGAFTASGVGVCRQQIASSFQSCKEKKSCSKMERSLGACKADGNLLISETLQFFDRKKQSCVTHTEKHKVDCSRAIECENQVGDVMIMLDQSSTVRSKYRTITNSARELIKSMNIGPKNVHLGVTYFNGLQFAPGVFYSESLKVKVAIGEEFNKQAILKIVDEMANTTDFGHTYTGDALVKVGAILESKGRRNVNKAIIVITDGSSDDPKVLFNAVSVLKSRGVTIYAIGVKPLSEGAILNLEELKMMTAPESDKNLFLLEKFDQLKDWAKKFSLQLCMELKPLSPELCSADVQFKSVSSCFKSKMQVTFISFKYDETRKCIKHFKNRILKKCKATCVDPIDGSDHLEGEFWTNMCHEFRCDRSGNTILPTTAKKCVAADFSCKPIGAAPFRCRNIDGEKRENCQCIDKDGEAMLVVDNPN</sequence>
<dbReference type="SUPFAM" id="SSF53300">
    <property type="entry name" value="vWA-like"/>
    <property type="match status" value="2"/>
</dbReference>
<dbReference type="Proteomes" id="UP000095280">
    <property type="component" value="Unplaced"/>
</dbReference>
<proteinExistence type="predicted"/>
<dbReference type="CDD" id="cd01450">
    <property type="entry name" value="vWFA_subfamily_ECM"/>
    <property type="match status" value="1"/>
</dbReference>
<dbReference type="PROSITE" id="PS50234">
    <property type="entry name" value="VWFA"/>
    <property type="match status" value="2"/>
</dbReference>
<dbReference type="InterPro" id="IPR036465">
    <property type="entry name" value="vWFA_dom_sf"/>
</dbReference>
<evidence type="ECO:0000313" key="3">
    <source>
        <dbReference type="Proteomes" id="UP000095280"/>
    </source>
</evidence>
<evidence type="ECO:0000313" key="4">
    <source>
        <dbReference type="WBParaSite" id="maker-uti_cns_0046166-snap-gene-0.6-mRNA-1"/>
    </source>
</evidence>
<reference evidence="4" key="1">
    <citation type="submission" date="2016-11" db="UniProtKB">
        <authorList>
            <consortium name="WormBaseParasite"/>
        </authorList>
    </citation>
    <scope>IDENTIFICATION</scope>
</reference>
<organism evidence="3 4">
    <name type="scientific">Macrostomum lignano</name>
    <dbReference type="NCBI Taxonomy" id="282301"/>
    <lineage>
        <taxon>Eukaryota</taxon>
        <taxon>Metazoa</taxon>
        <taxon>Spiralia</taxon>
        <taxon>Lophotrochozoa</taxon>
        <taxon>Platyhelminthes</taxon>
        <taxon>Rhabditophora</taxon>
        <taxon>Macrostomorpha</taxon>
        <taxon>Macrostomida</taxon>
        <taxon>Macrostomidae</taxon>
        <taxon>Macrostomum</taxon>
    </lineage>
</organism>
<feature type="domain" description="VWFA" evidence="2">
    <location>
        <begin position="39"/>
        <end position="221"/>
    </location>
</feature>
<feature type="signal peptide" evidence="1">
    <location>
        <begin position="1"/>
        <end position="30"/>
    </location>
</feature>
<dbReference type="Gene3D" id="3.40.50.410">
    <property type="entry name" value="von Willebrand factor, type A domain"/>
    <property type="match status" value="2"/>
</dbReference>
<dbReference type="CDD" id="cd00198">
    <property type="entry name" value="vWFA"/>
    <property type="match status" value="1"/>
</dbReference>
<keyword evidence="1" id="KW-0732">Signal</keyword>
<dbReference type="InterPro" id="IPR002035">
    <property type="entry name" value="VWF_A"/>
</dbReference>
<evidence type="ECO:0000256" key="1">
    <source>
        <dbReference type="SAM" id="SignalP"/>
    </source>
</evidence>
<dbReference type="PANTHER" id="PTHR24020">
    <property type="entry name" value="COLLAGEN ALPHA"/>
    <property type="match status" value="1"/>
</dbReference>
<name>A0A1I8J7Y1_9PLAT</name>
<feature type="domain" description="VWFA" evidence="2">
    <location>
        <begin position="335"/>
        <end position="524"/>
    </location>
</feature>
<dbReference type="AlphaFoldDB" id="A0A1I8J7Y1"/>
<dbReference type="WBParaSite" id="maker-uti_cns_0046166-snap-gene-0.6-mRNA-1">
    <property type="protein sequence ID" value="maker-uti_cns_0046166-snap-gene-0.6-mRNA-1"/>
    <property type="gene ID" value="maker-uti_cns_0046166-snap-gene-0.6"/>
</dbReference>
<dbReference type="SMART" id="SM00327">
    <property type="entry name" value="VWA"/>
    <property type="match status" value="2"/>
</dbReference>
<feature type="chain" id="PRO_5009321549" evidence="1">
    <location>
        <begin position="31"/>
        <end position="672"/>
    </location>
</feature>
<protein>
    <submittedName>
        <fullName evidence="4">VWFA domain-containing protein</fullName>
    </submittedName>
</protein>
<dbReference type="Pfam" id="PF00092">
    <property type="entry name" value="VWA"/>
    <property type="match status" value="2"/>
</dbReference>
<dbReference type="PANTHER" id="PTHR24020:SF84">
    <property type="entry name" value="VWFA DOMAIN-CONTAINING PROTEIN"/>
    <property type="match status" value="1"/>
</dbReference>
<keyword evidence="3" id="KW-1185">Reference proteome</keyword>